<protein>
    <submittedName>
        <fullName evidence="2">Uncharacterized protein</fullName>
    </submittedName>
</protein>
<reference evidence="2 3" key="1">
    <citation type="journal article" date="2023" name="BMC Biol.">
        <title>The compact genome of the sponge Oopsacas minuta (Hexactinellida) is lacking key metazoan core genes.</title>
        <authorList>
            <person name="Santini S."/>
            <person name="Schenkelaars Q."/>
            <person name="Jourda C."/>
            <person name="Duchesne M."/>
            <person name="Belahbib H."/>
            <person name="Rocher C."/>
            <person name="Selva M."/>
            <person name="Riesgo A."/>
            <person name="Vervoort M."/>
            <person name="Leys S.P."/>
            <person name="Kodjabachian L."/>
            <person name="Le Bivic A."/>
            <person name="Borchiellini C."/>
            <person name="Claverie J.M."/>
            <person name="Renard E."/>
        </authorList>
    </citation>
    <scope>NUCLEOTIDE SEQUENCE [LARGE SCALE GENOMIC DNA]</scope>
    <source>
        <strain evidence="2">SPO-2</strain>
    </source>
</reference>
<gene>
    <name evidence="2" type="ORF">LOD99_1241</name>
</gene>
<feature type="compositionally biased region" description="Low complexity" evidence="1">
    <location>
        <begin position="265"/>
        <end position="279"/>
    </location>
</feature>
<accession>A0AAV7K656</accession>
<sequence length="388" mass="45554">MADWQRIQSRKMLQDHDRRDPLTGEKNHREHLLRLQQDIDHAITDSLISAPTDDDMDILRHLTRQNKRLREHGLTLREQVHRKEQIYRLRIADKRHETRAFEEMIDDLEKSNERLKDYYELYKGTGMHLDIDGIRKQRENEPANIPHYRKNVYDKYKQAYPSIRPEISKKTLAEMVQLKTSLRDKASRGELLLGGGDETKKMRDQMQRLKMEKEKMLKGISALTGRRGTDISLPKGATDISKDKLKEIAMMKLLAQKKGRKMDLDLSSSDSDSNVFESSSETDDDEDIAEKWKRMKEEKYKKLRKMSDAVESLHGDSPKEYRDRRKRRQNIEISKKQRNAGAAAGQVEEITQRLKELEERSAKVFAQKSKIDSLIEQHKQEAEDISDD</sequence>
<dbReference type="Proteomes" id="UP001165289">
    <property type="component" value="Unassembled WGS sequence"/>
</dbReference>
<feature type="compositionally biased region" description="Basic and acidic residues" evidence="1">
    <location>
        <begin position="299"/>
        <end position="335"/>
    </location>
</feature>
<evidence type="ECO:0000256" key="1">
    <source>
        <dbReference type="SAM" id="MobiDB-lite"/>
    </source>
</evidence>
<dbReference type="AlphaFoldDB" id="A0AAV7K656"/>
<evidence type="ECO:0000313" key="3">
    <source>
        <dbReference type="Proteomes" id="UP001165289"/>
    </source>
</evidence>
<feature type="compositionally biased region" description="Basic and acidic residues" evidence="1">
    <location>
        <begin position="369"/>
        <end position="382"/>
    </location>
</feature>
<comment type="caution">
    <text evidence="2">The sequence shown here is derived from an EMBL/GenBank/DDBJ whole genome shotgun (WGS) entry which is preliminary data.</text>
</comment>
<evidence type="ECO:0000313" key="2">
    <source>
        <dbReference type="EMBL" id="KAI6656445.1"/>
    </source>
</evidence>
<feature type="region of interest" description="Disordered" evidence="1">
    <location>
        <begin position="368"/>
        <end position="388"/>
    </location>
</feature>
<proteinExistence type="predicted"/>
<feature type="region of interest" description="Disordered" evidence="1">
    <location>
        <begin position="1"/>
        <end position="28"/>
    </location>
</feature>
<name>A0AAV7K656_9METZ</name>
<feature type="compositionally biased region" description="Basic and acidic residues" evidence="1">
    <location>
        <begin position="12"/>
        <end position="28"/>
    </location>
</feature>
<organism evidence="2 3">
    <name type="scientific">Oopsacas minuta</name>
    <dbReference type="NCBI Taxonomy" id="111878"/>
    <lineage>
        <taxon>Eukaryota</taxon>
        <taxon>Metazoa</taxon>
        <taxon>Porifera</taxon>
        <taxon>Hexactinellida</taxon>
        <taxon>Hexasterophora</taxon>
        <taxon>Lyssacinosida</taxon>
        <taxon>Leucopsacidae</taxon>
        <taxon>Oopsacas</taxon>
    </lineage>
</organism>
<feature type="region of interest" description="Disordered" evidence="1">
    <location>
        <begin position="259"/>
        <end position="286"/>
    </location>
</feature>
<keyword evidence="3" id="KW-1185">Reference proteome</keyword>
<dbReference type="EMBL" id="JAKMXF010000144">
    <property type="protein sequence ID" value="KAI6656445.1"/>
    <property type="molecule type" value="Genomic_DNA"/>
</dbReference>
<feature type="region of interest" description="Disordered" evidence="1">
    <location>
        <begin position="299"/>
        <end position="346"/>
    </location>
</feature>